<evidence type="ECO:0000256" key="4">
    <source>
        <dbReference type="ARBA" id="ARBA00022989"/>
    </source>
</evidence>
<organism evidence="8 9">
    <name type="scientific">Nocardia acididurans</name>
    <dbReference type="NCBI Taxonomy" id="2802282"/>
    <lineage>
        <taxon>Bacteria</taxon>
        <taxon>Bacillati</taxon>
        <taxon>Actinomycetota</taxon>
        <taxon>Actinomycetes</taxon>
        <taxon>Mycobacteriales</taxon>
        <taxon>Nocardiaceae</taxon>
        <taxon>Nocardia</taxon>
    </lineage>
</organism>
<feature type="transmembrane region" description="Helical" evidence="6">
    <location>
        <begin position="185"/>
        <end position="205"/>
    </location>
</feature>
<feature type="domain" description="Type II secretion system protein GspF" evidence="7">
    <location>
        <begin position="110"/>
        <end position="205"/>
    </location>
</feature>
<keyword evidence="5 6" id="KW-0472">Membrane</keyword>
<dbReference type="Pfam" id="PF00482">
    <property type="entry name" value="T2SSF"/>
    <property type="match status" value="1"/>
</dbReference>
<dbReference type="PANTHER" id="PTHR35007:SF4">
    <property type="entry name" value="CONSERVED TRANSMEMBRANE PROTEIN-RELATED"/>
    <property type="match status" value="1"/>
</dbReference>
<evidence type="ECO:0000313" key="9">
    <source>
        <dbReference type="Proteomes" id="UP000602198"/>
    </source>
</evidence>
<proteinExistence type="predicted"/>
<gene>
    <name evidence="8" type="ORF">JK358_23180</name>
</gene>
<comment type="caution">
    <text evidence="8">The sequence shown here is derived from an EMBL/GenBank/DDBJ whole genome shotgun (WGS) entry which is preliminary data.</text>
</comment>
<dbReference type="EMBL" id="JAERRJ010000009">
    <property type="protein sequence ID" value="MBL1077309.1"/>
    <property type="molecule type" value="Genomic_DNA"/>
</dbReference>
<name>A0ABS1M9R9_9NOCA</name>
<keyword evidence="4 6" id="KW-1133">Transmembrane helix</keyword>
<keyword evidence="9" id="KW-1185">Reference proteome</keyword>
<comment type="subcellular location">
    <subcellularLocation>
        <location evidence="1">Cell membrane</location>
        <topology evidence="1">Multi-pass membrane protein</topology>
    </subcellularLocation>
</comment>
<evidence type="ECO:0000256" key="5">
    <source>
        <dbReference type="ARBA" id="ARBA00023136"/>
    </source>
</evidence>
<evidence type="ECO:0000256" key="1">
    <source>
        <dbReference type="ARBA" id="ARBA00004651"/>
    </source>
</evidence>
<dbReference type="Proteomes" id="UP000602198">
    <property type="component" value="Unassembled WGS sequence"/>
</dbReference>
<evidence type="ECO:0000259" key="7">
    <source>
        <dbReference type="Pfam" id="PF00482"/>
    </source>
</evidence>
<dbReference type="InterPro" id="IPR018076">
    <property type="entry name" value="T2SS_GspF_dom"/>
</dbReference>
<accession>A0ABS1M9R9</accession>
<keyword evidence="3 6" id="KW-0812">Transmembrane</keyword>
<feature type="transmembrane region" description="Helical" evidence="6">
    <location>
        <begin position="217"/>
        <end position="242"/>
    </location>
</feature>
<keyword evidence="2" id="KW-1003">Cell membrane</keyword>
<evidence type="ECO:0000256" key="6">
    <source>
        <dbReference type="SAM" id="Phobius"/>
    </source>
</evidence>
<evidence type="ECO:0000256" key="3">
    <source>
        <dbReference type="ARBA" id="ARBA00022692"/>
    </source>
</evidence>
<sequence length="252" mass="25300">MIAATLASATFVVRRGRAAREARRKAESVRLLEGLETVISELRVGAHPSAAAEAAAREIAVADAMRGTPDGSPVPGEPLRVAGGRAAVGGLPHGVGARISPGVTAAGGSAGDVARAFSVSAARSRLGGSGAEALRRPDSVVAVELSRLAEAWQVAESHGLALAELLAAARADLQGRNRFRERTRAALAGARATAAVLAGLPLLGVGLGQLMGAAPLLVLFDSAAGTLLLPLGVGLACAGLLWTDAITARVLR</sequence>
<evidence type="ECO:0000313" key="8">
    <source>
        <dbReference type="EMBL" id="MBL1077309.1"/>
    </source>
</evidence>
<dbReference type="PANTHER" id="PTHR35007">
    <property type="entry name" value="INTEGRAL MEMBRANE PROTEIN-RELATED"/>
    <property type="match status" value="1"/>
</dbReference>
<protein>
    <submittedName>
        <fullName evidence="8">Type II secretion system F family protein</fullName>
    </submittedName>
</protein>
<reference evidence="8 9" key="1">
    <citation type="submission" date="2021-01" db="EMBL/GenBank/DDBJ databases">
        <title>WGS of actinomycetes isolated from Thailand.</title>
        <authorList>
            <person name="Thawai C."/>
        </authorList>
    </citation>
    <scope>NUCLEOTIDE SEQUENCE [LARGE SCALE GENOMIC DNA]</scope>
    <source>
        <strain evidence="8 9">LPG 2</strain>
    </source>
</reference>
<evidence type="ECO:0000256" key="2">
    <source>
        <dbReference type="ARBA" id="ARBA00022475"/>
    </source>
</evidence>